<organism evidence="1 2">
    <name type="scientific">Rattus norvegicus</name>
    <name type="common">Rat</name>
    <dbReference type="NCBI Taxonomy" id="10116"/>
    <lineage>
        <taxon>Eukaryota</taxon>
        <taxon>Metazoa</taxon>
        <taxon>Chordata</taxon>
        <taxon>Craniata</taxon>
        <taxon>Vertebrata</taxon>
        <taxon>Euteleostomi</taxon>
        <taxon>Mammalia</taxon>
        <taxon>Eutheria</taxon>
        <taxon>Euarchontoglires</taxon>
        <taxon>Glires</taxon>
        <taxon>Rodentia</taxon>
        <taxon>Myomorpha</taxon>
        <taxon>Muroidea</taxon>
        <taxon>Muridae</taxon>
        <taxon>Murinae</taxon>
        <taxon>Rattus</taxon>
    </lineage>
</organism>
<protein>
    <submittedName>
        <fullName evidence="1">RCG61670</fullName>
    </submittedName>
</protein>
<reference evidence="2" key="1">
    <citation type="submission" date="2005-09" db="EMBL/GenBank/DDBJ databases">
        <authorList>
            <person name="Mural R.J."/>
            <person name="Li P.W."/>
            <person name="Adams M.D."/>
            <person name="Amanatides P.G."/>
            <person name="Baden-Tillson H."/>
            <person name="Barnstead M."/>
            <person name="Chin S.H."/>
            <person name="Dew I."/>
            <person name="Evans C.A."/>
            <person name="Ferriera S."/>
            <person name="Flanigan M."/>
            <person name="Fosler C."/>
            <person name="Glodek A."/>
            <person name="Gu Z."/>
            <person name="Holt R.A."/>
            <person name="Jennings D."/>
            <person name="Kraft C.L."/>
            <person name="Lu F."/>
            <person name="Nguyen T."/>
            <person name="Nusskern D.R."/>
            <person name="Pfannkoch C.M."/>
            <person name="Sitter C."/>
            <person name="Sutton G.G."/>
            <person name="Venter J.C."/>
            <person name="Wang Z."/>
            <person name="Woodage T."/>
            <person name="Zheng X.H."/>
            <person name="Zhong F."/>
        </authorList>
    </citation>
    <scope>NUCLEOTIDE SEQUENCE [LARGE SCALE GENOMIC DNA]</scope>
    <source>
        <strain>BN</strain>
        <strain evidence="2">Sprague-Dawley</strain>
    </source>
</reference>
<evidence type="ECO:0000313" key="1">
    <source>
        <dbReference type="EMBL" id="EDM03402.1"/>
    </source>
</evidence>
<name>A6HBJ7_RAT</name>
<proteinExistence type="predicted"/>
<dbReference type="Proteomes" id="UP000234681">
    <property type="component" value="Chromosome 6"/>
</dbReference>
<gene>
    <name evidence="1" type="ORF">rCG_61670</name>
</gene>
<dbReference type="AlphaFoldDB" id="A6HBJ7"/>
<evidence type="ECO:0000313" key="2">
    <source>
        <dbReference type="Proteomes" id="UP000234681"/>
    </source>
</evidence>
<sequence>MRGLTWNSLIVNGVEPLSLCSVAIYISLSVKCLL</sequence>
<dbReference type="EMBL" id="CH473947">
    <property type="protein sequence ID" value="EDM03402.1"/>
    <property type="molecule type" value="Genomic_DNA"/>
</dbReference>
<accession>A6HBJ7</accession>